<sequence>MTAQWVLKRAPARRELPRLAHSPSVPTASPPAAGGRTRDETHEPQHQNDKGDPPQDLECETGAEEKQREQQNDKQGNHAMHLR</sequence>
<name>A0ABP3QKX9_9ACTN</name>
<evidence type="ECO:0000313" key="3">
    <source>
        <dbReference type="Proteomes" id="UP001500668"/>
    </source>
</evidence>
<gene>
    <name evidence="2" type="ORF">GCM10010394_18790</name>
</gene>
<reference evidence="3" key="1">
    <citation type="journal article" date="2019" name="Int. J. Syst. Evol. Microbiol.">
        <title>The Global Catalogue of Microorganisms (GCM) 10K type strain sequencing project: providing services to taxonomists for standard genome sequencing and annotation.</title>
        <authorList>
            <consortium name="The Broad Institute Genomics Platform"/>
            <consortium name="The Broad Institute Genome Sequencing Center for Infectious Disease"/>
            <person name="Wu L."/>
            <person name="Ma J."/>
        </authorList>
    </citation>
    <scope>NUCLEOTIDE SEQUENCE [LARGE SCALE GENOMIC DNA]</scope>
    <source>
        <strain evidence="3">JCM 5067</strain>
    </source>
</reference>
<proteinExistence type="predicted"/>
<comment type="caution">
    <text evidence="2">The sequence shown here is derived from an EMBL/GenBank/DDBJ whole genome shotgun (WGS) entry which is preliminary data.</text>
</comment>
<feature type="region of interest" description="Disordered" evidence="1">
    <location>
        <begin position="1"/>
        <end position="83"/>
    </location>
</feature>
<feature type="compositionally biased region" description="Basic and acidic residues" evidence="1">
    <location>
        <begin position="63"/>
        <end position="76"/>
    </location>
</feature>
<protein>
    <submittedName>
        <fullName evidence="2">Uncharacterized protein</fullName>
    </submittedName>
</protein>
<dbReference type="Proteomes" id="UP001500668">
    <property type="component" value="Unassembled WGS sequence"/>
</dbReference>
<keyword evidence="3" id="KW-1185">Reference proteome</keyword>
<feature type="compositionally biased region" description="Basic and acidic residues" evidence="1">
    <location>
        <begin position="36"/>
        <end position="53"/>
    </location>
</feature>
<accession>A0ABP3QKX9</accession>
<organism evidence="2 3">
    <name type="scientific">Streptomyces crystallinus</name>
    <dbReference type="NCBI Taxonomy" id="68191"/>
    <lineage>
        <taxon>Bacteria</taxon>
        <taxon>Bacillati</taxon>
        <taxon>Actinomycetota</taxon>
        <taxon>Actinomycetes</taxon>
        <taxon>Kitasatosporales</taxon>
        <taxon>Streptomycetaceae</taxon>
        <taxon>Streptomyces</taxon>
    </lineage>
</organism>
<feature type="compositionally biased region" description="Low complexity" evidence="1">
    <location>
        <begin position="19"/>
        <end position="33"/>
    </location>
</feature>
<evidence type="ECO:0000313" key="2">
    <source>
        <dbReference type="EMBL" id="GAA0589621.1"/>
    </source>
</evidence>
<evidence type="ECO:0000256" key="1">
    <source>
        <dbReference type="SAM" id="MobiDB-lite"/>
    </source>
</evidence>
<dbReference type="EMBL" id="BAAACA010000009">
    <property type="protein sequence ID" value="GAA0589621.1"/>
    <property type="molecule type" value="Genomic_DNA"/>
</dbReference>